<dbReference type="AlphaFoldDB" id="A0A7L7KNN3"/>
<keyword evidence="1" id="KW-0812">Transmembrane</keyword>
<dbReference type="RefSeq" id="WP_258877971.1">
    <property type="nucleotide sequence ID" value="NZ_CP048914.1"/>
</dbReference>
<dbReference type="EMBL" id="CP048914">
    <property type="protein sequence ID" value="QMS84360.1"/>
    <property type="molecule type" value="Genomic_DNA"/>
</dbReference>
<protein>
    <submittedName>
        <fullName evidence="2">Uncharacterized protein</fullName>
    </submittedName>
</protein>
<organism evidence="2 3">
    <name type="scientific">Candidatus Xianfuyuplasma coldseepsis</name>
    <dbReference type="NCBI Taxonomy" id="2782163"/>
    <lineage>
        <taxon>Bacteria</taxon>
        <taxon>Bacillati</taxon>
        <taxon>Mycoplasmatota</taxon>
        <taxon>Mollicutes</taxon>
        <taxon>Candidatus Izemoplasmatales</taxon>
        <taxon>Candidatus Izemoplasmataceae</taxon>
        <taxon>Candidatus Xianfuyuplasma</taxon>
    </lineage>
</organism>
<sequence>MWLLYLAGFVFIVSIAAVMIAVVVMMKNSSKINAIEPVTIRAEVIGEQGQLPEGAQIYDPHHLGASRLSIIFHTDKDQYIKLNVKQKDLYRLIQGMYGDLRYHGNKLLSFTHLPQHEEARRQQRIADAPYLEGDVSSDVYFYVSMPSINMIIPTDQAIKANKDQIFTVIEQIYDNSTDNFCGLDNERQVIQFANDGYSTDIVMDIPDPKKEGSYQAVFYDIETVKDVIETFFKGEDIIAKYHPEFHKW</sequence>
<proteinExistence type="predicted"/>
<gene>
    <name evidence="2" type="ORF">G4Z02_00910</name>
</gene>
<feature type="transmembrane region" description="Helical" evidence="1">
    <location>
        <begin position="6"/>
        <end position="26"/>
    </location>
</feature>
<keyword evidence="3" id="KW-1185">Reference proteome</keyword>
<evidence type="ECO:0000313" key="3">
    <source>
        <dbReference type="Proteomes" id="UP000514720"/>
    </source>
</evidence>
<evidence type="ECO:0000256" key="1">
    <source>
        <dbReference type="SAM" id="Phobius"/>
    </source>
</evidence>
<dbReference type="Proteomes" id="UP000514720">
    <property type="component" value="Chromosome"/>
</dbReference>
<keyword evidence="1" id="KW-1133">Transmembrane helix</keyword>
<name>A0A7L7KNN3_9MOLU</name>
<keyword evidence="1" id="KW-0472">Membrane</keyword>
<reference evidence="2 3" key="1">
    <citation type="submission" date="2020-02" db="EMBL/GenBank/DDBJ databases">
        <authorList>
            <person name="Zheng R.K."/>
            <person name="Sun C.M."/>
        </authorList>
    </citation>
    <scope>NUCLEOTIDE SEQUENCE [LARGE SCALE GENOMIC DNA]</scope>
    <source>
        <strain evidence="3">zrk13</strain>
    </source>
</reference>
<evidence type="ECO:0000313" key="2">
    <source>
        <dbReference type="EMBL" id="QMS84360.1"/>
    </source>
</evidence>
<accession>A0A7L7KNN3</accession>
<dbReference type="KEGG" id="xcl:G4Z02_00910"/>